<reference evidence="1 2" key="1">
    <citation type="submission" date="2020-06" db="EMBL/GenBank/DDBJ databases">
        <title>WGS assembly of Ceratodon purpureus strain R40.</title>
        <authorList>
            <person name="Carey S.B."/>
            <person name="Jenkins J."/>
            <person name="Shu S."/>
            <person name="Lovell J.T."/>
            <person name="Sreedasyam A."/>
            <person name="Maumus F."/>
            <person name="Tiley G.P."/>
            <person name="Fernandez-Pozo N."/>
            <person name="Barry K."/>
            <person name="Chen C."/>
            <person name="Wang M."/>
            <person name="Lipzen A."/>
            <person name="Daum C."/>
            <person name="Saski C.A."/>
            <person name="Payton A.C."/>
            <person name="Mcbreen J.C."/>
            <person name="Conrad R.E."/>
            <person name="Kollar L.M."/>
            <person name="Olsson S."/>
            <person name="Huttunen S."/>
            <person name="Landis J.B."/>
            <person name="Wickett N.J."/>
            <person name="Johnson M.G."/>
            <person name="Rensing S.A."/>
            <person name="Grimwood J."/>
            <person name="Schmutz J."/>
            <person name="Mcdaniel S.F."/>
        </authorList>
    </citation>
    <scope>NUCLEOTIDE SEQUENCE [LARGE SCALE GENOMIC DNA]</scope>
    <source>
        <strain evidence="1 2">R40</strain>
    </source>
</reference>
<evidence type="ECO:0000313" key="2">
    <source>
        <dbReference type="Proteomes" id="UP000822688"/>
    </source>
</evidence>
<gene>
    <name evidence="1" type="ORF">KC19_11G150500</name>
</gene>
<accession>A0A8T0GEM0</accession>
<name>A0A8T0GEM0_CERPU</name>
<comment type="caution">
    <text evidence="1">The sequence shown here is derived from an EMBL/GenBank/DDBJ whole genome shotgun (WGS) entry which is preliminary data.</text>
</comment>
<organism evidence="1 2">
    <name type="scientific">Ceratodon purpureus</name>
    <name type="common">Fire moss</name>
    <name type="synonym">Dicranum purpureum</name>
    <dbReference type="NCBI Taxonomy" id="3225"/>
    <lineage>
        <taxon>Eukaryota</taxon>
        <taxon>Viridiplantae</taxon>
        <taxon>Streptophyta</taxon>
        <taxon>Embryophyta</taxon>
        <taxon>Bryophyta</taxon>
        <taxon>Bryophytina</taxon>
        <taxon>Bryopsida</taxon>
        <taxon>Dicranidae</taxon>
        <taxon>Pseudoditrichales</taxon>
        <taxon>Ditrichaceae</taxon>
        <taxon>Ceratodon</taxon>
    </lineage>
</organism>
<sequence>MLMTTACFVYTAHCIKLMLLIDLNASTCLLNNTQQSTSSAMVLNIFSEKNSPALTTKASSMLDRIQLIPEFMNTAHALQFSQARENSDHKHRYRISINDELNIAHPRKWSENNVEIKWKPISNRLVKFLEKATILLER</sequence>
<keyword evidence="2" id="KW-1185">Reference proteome</keyword>
<dbReference type="AlphaFoldDB" id="A0A8T0GEM0"/>
<proteinExistence type="predicted"/>
<dbReference type="Proteomes" id="UP000822688">
    <property type="component" value="Chromosome 11"/>
</dbReference>
<dbReference type="EMBL" id="CM026432">
    <property type="protein sequence ID" value="KAG0557701.1"/>
    <property type="molecule type" value="Genomic_DNA"/>
</dbReference>
<evidence type="ECO:0000313" key="1">
    <source>
        <dbReference type="EMBL" id="KAG0557701.1"/>
    </source>
</evidence>
<protein>
    <submittedName>
        <fullName evidence="1">Uncharacterized protein</fullName>
    </submittedName>
</protein>